<dbReference type="AlphaFoldDB" id="A0A3Q8CZQ9"/>
<keyword evidence="2" id="KW-1185">Reference proteome</keyword>
<reference evidence="1 2" key="1">
    <citation type="submission" date="2016-11" db="EMBL/GenBank/DDBJ databases">
        <title>Interaction between Lactobacillus species and yeast in water kefir.</title>
        <authorList>
            <person name="Behr J."/>
            <person name="Xu D."/>
            <person name="Vogel R.F."/>
        </authorList>
    </citation>
    <scope>NUCLEOTIDE SEQUENCE [LARGE SCALE GENOMIC DNA]</scope>
    <source>
        <strain evidence="1 2">TMW 1.1827</strain>
    </source>
</reference>
<gene>
    <name evidence="1" type="ORF">BSQ50_00410</name>
</gene>
<sequence>MFNIRLHLDILNDTCELYVNIYLRICKEILVSRLTEEKVNRLNDWKRVRSWYALNFKKLRTFFSIWLKNCLTSFTSWRFSLVELIGTFYEQLTKLDQFHLRNKKVEKPPEKDLFNMQKNKSLR</sequence>
<organism evidence="1 2">
    <name type="scientific">Liquorilactobacillus nagelii</name>
    <dbReference type="NCBI Taxonomy" id="82688"/>
    <lineage>
        <taxon>Bacteria</taxon>
        <taxon>Bacillati</taxon>
        <taxon>Bacillota</taxon>
        <taxon>Bacilli</taxon>
        <taxon>Lactobacillales</taxon>
        <taxon>Lactobacillaceae</taxon>
        <taxon>Liquorilactobacillus</taxon>
    </lineage>
</organism>
<accession>A0A3Q8CZQ9</accession>
<dbReference type="Proteomes" id="UP000324497">
    <property type="component" value="Chromosome"/>
</dbReference>
<evidence type="ECO:0000313" key="1">
    <source>
        <dbReference type="EMBL" id="AUJ31165.1"/>
    </source>
</evidence>
<protein>
    <submittedName>
        <fullName evidence="1">Uncharacterized protein</fullName>
    </submittedName>
</protein>
<evidence type="ECO:0000313" key="2">
    <source>
        <dbReference type="Proteomes" id="UP000324497"/>
    </source>
</evidence>
<dbReference type="KEGG" id="lng:BSQ50_00410"/>
<dbReference type="EMBL" id="CP018180">
    <property type="protein sequence ID" value="AUJ31165.1"/>
    <property type="molecule type" value="Genomic_DNA"/>
</dbReference>
<proteinExistence type="predicted"/>
<name>A0A3Q8CZQ9_9LACO</name>